<dbReference type="EMBL" id="JAUZMY010000046">
    <property type="protein sequence ID" value="MEE2041306.1"/>
    <property type="molecule type" value="Genomic_DNA"/>
</dbReference>
<name>A0ABU7KGE3_9ACTN</name>
<dbReference type="Proteomes" id="UP001356095">
    <property type="component" value="Unassembled WGS sequence"/>
</dbReference>
<organism evidence="1 2">
    <name type="scientific">Nocardiopsis codii</name>
    <dbReference type="NCBI Taxonomy" id="3065942"/>
    <lineage>
        <taxon>Bacteria</taxon>
        <taxon>Bacillati</taxon>
        <taxon>Actinomycetota</taxon>
        <taxon>Actinomycetes</taxon>
        <taxon>Streptosporangiales</taxon>
        <taxon>Nocardiopsidaceae</taxon>
        <taxon>Nocardiopsis</taxon>
    </lineage>
</organism>
<evidence type="ECO:0000313" key="1">
    <source>
        <dbReference type="EMBL" id="MEE2041306.1"/>
    </source>
</evidence>
<keyword evidence="2" id="KW-1185">Reference proteome</keyword>
<comment type="caution">
    <text evidence="1">The sequence shown here is derived from an EMBL/GenBank/DDBJ whole genome shotgun (WGS) entry which is preliminary data.</text>
</comment>
<dbReference type="RefSeq" id="WP_330095067.1">
    <property type="nucleotide sequence ID" value="NZ_JAUZMY010000046.1"/>
</dbReference>
<proteinExistence type="predicted"/>
<accession>A0ABU7KGE3</accession>
<protein>
    <submittedName>
        <fullName evidence="1">Uncharacterized protein</fullName>
    </submittedName>
</protein>
<gene>
    <name evidence="1" type="ORF">Q8791_29180</name>
</gene>
<evidence type="ECO:0000313" key="2">
    <source>
        <dbReference type="Proteomes" id="UP001356095"/>
    </source>
</evidence>
<sequence length="78" mass="8536">MSIWASDNRNGQIREALTMLLSQGVIDDFRISPEDEFPFRVTVPAGVVPMTEHQAAHFALGAAVGHFGRLARGEDTPE</sequence>
<reference evidence="1 2" key="1">
    <citation type="submission" date="2023-08" db="EMBL/GenBank/DDBJ databases">
        <authorList>
            <person name="Girao M."/>
            <person name="Carvalho M.F."/>
        </authorList>
    </citation>
    <scope>NUCLEOTIDE SEQUENCE [LARGE SCALE GENOMIC DNA]</scope>
    <source>
        <strain evidence="1 2">CT-R113</strain>
    </source>
</reference>